<dbReference type="EMBL" id="FNAU01000006">
    <property type="protein sequence ID" value="SDE33328.1"/>
    <property type="molecule type" value="Genomic_DNA"/>
</dbReference>
<keyword evidence="2" id="KW-0067">ATP-binding</keyword>
<evidence type="ECO:0000256" key="2">
    <source>
        <dbReference type="ARBA" id="ARBA00022840"/>
    </source>
</evidence>
<name>A0A1G7C1V7_9ACTO</name>
<dbReference type="Gene3D" id="3.40.1440.60">
    <property type="entry name" value="PriA, 3(prime) DNA-binding domain"/>
    <property type="match status" value="1"/>
</dbReference>
<dbReference type="AlphaFoldDB" id="A0A1G7C1V7"/>
<proteinExistence type="predicted"/>
<keyword evidence="1" id="KW-0547">Nucleotide-binding</keyword>
<accession>A0A1G7C1V7</accession>
<keyword evidence="7" id="KW-0378">Hydrolase</keyword>
<dbReference type="GO" id="GO:0006302">
    <property type="term" value="P:double-strand break repair"/>
    <property type="evidence" value="ECO:0007669"/>
    <property type="project" value="TreeGrafter"/>
</dbReference>
<dbReference type="Gene3D" id="3.40.50.300">
    <property type="entry name" value="P-loop containing nucleotide triphosphate hydrolases"/>
    <property type="match status" value="1"/>
</dbReference>
<feature type="compositionally biased region" description="Polar residues" evidence="4">
    <location>
        <begin position="645"/>
        <end position="661"/>
    </location>
</feature>
<feature type="domain" description="Primosomal protein N' 3' DNA-binding" evidence="5">
    <location>
        <begin position="44"/>
        <end position="138"/>
    </location>
</feature>
<keyword evidence="8" id="KW-1185">Reference proteome</keyword>
<dbReference type="InterPro" id="IPR042115">
    <property type="entry name" value="PriA_3primeBD_sf"/>
</dbReference>
<dbReference type="SUPFAM" id="SSF52540">
    <property type="entry name" value="P-loop containing nucleoside triphosphate hydrolases"/>
    <property type="match status" value="1"/>
</dbReference>
<evidence type="ECO:0000256" key="1">
    <source>
        <dbReference type="ARBA" id="ARBA00022741"/>
    </source>
</evidence>
<feature type="compositionally biased region" description="Low complexity" evidence="4">
    <location>
        <begin position="624"/>
        <end position="644"/>
    </location>
</feature>
<dbReference type="GO" id="GO:0006310">
    <property type="term" value="P:DNA recombination"/>
    <property type="evidence" value="ECO:0007669"/>
    <property type="project" value="TreeGrafter"/>
</dbReference>
<dbReference type="GO" id="GO:0005524">
    <property type="term" value="F:ATP binding"/>
    <property type="evidence" value="ECO:0007669"/>
    <property type="project" value="UniProtKB-KW"/>
</dbReference>
<evidence type="ECO:0000259" key="5">
    <source>
        <dbReference type="Pfam" id="PF17764"/>
    </source>
</evidence>
<reference evidence="6" key="3">
    <citation type="submission" date="2023-10" db="EMBL/GenBank/DDBJ databases">
        <title>Whole Genome based description of the genera Actinobaculum and Actinotignum reveals a complex phylogenetic relationship within the species included in the genus Actinotignum.</title>
        <authorList>
            <person name="Jensen C.S."/>
            <person name="Dargis R."/>
            <person name="Kemp M."/>
            <person name="Christensen J.J."/>
        </authorList>
    </citation>
    <scope>NUCLEOTIDE SEQUENCE</scope>
    <source>
        <strain evidence="6">Actinobaculum_suis_CCUG19206T</strain>
    </source>
</reference>
<keyword evidence="3" id="KW-0238">DNA-binding</keyword>
<feature type="region of interest" description="Disordered" evidence="4">
    <location>
        <begin position="619"/>
        <end position="695"/>
    </location>
</feature>
<feature type="compositionally biased region" description="Low complexity" evidence="4">
    <location>
        <begin position="662"/>
        <end position="695"/>
    </location>
</feature>
<evidence type="ECO:0000313" key="7">
    <source>
        <dbReference type="EMBL" id="SDE33328.1"/>
    </source>
</evidence>
<dbReference type="Proteomes" id="UP000182744">
    <property type="component" value="Unassembled WGS sequence"/>
</dbReference>
<dbReference type="Pfam" id="PF17764">
    <property type="entry name" value="PriA_3primeBD"/>
    <property type="match status" value="1"/>
</dbReference>
<dbReference type="GO" id="GO:0043138">
    <property type="term" value="F:3'-5' DNA helicase activity"/>
    <property type="evidence" value="ECO:0007669"/>
    <property type="project" value="TreeGrafter"/>
</dbReference>
<protein>
    <submittedName>
        <fullName evidence="6 7">Primosomal protein N</fullName>
    </submittedName>
</protein>
<dbReference type="InterPro" id="IPR041222">
    <property type="entry name" value="PriA_3primeBD"/>
</dbReference>
<organism evidence="7 8">
    <name type="scientific">Actinobaculum suis</name>
    <dbReference type="NCBI Taxonomy" id="1657"/>
    <lineage>
        <taxon>Bacteria</taxon>
        <taxon>Bacillati</taxon>
        <taxon>Actinomycetota</taxon>
        <taxon>Actinomycetes</taxon>
        <taxon>Actinomycetales</taxon>
        <taxon>Actinomycetaceae</taxon>
        <taxon>Actinobaculum</taxon>
    </lineage>
</organism>
<dbReference type="GO" id="GO:0006270">
    <property type="term" value="P:DNA replication initiation"/>
    <property type="evidence" value="ECO:0007669"/>
    <property type="project" value="TreeGrafter"/>
</dbReference>
<dbReference type="RefSeq" id="WP_074662179.1">
    <property type="nucleotide sequence ID" value="NZ_FNAU01000006.1"/>
</dbReference>
<sequence>MEEIAGFGEIPDFGEQGSLLDIPRLAARIKSSVPDPVAHVRPLVTHPQLDHVFDYLVPQKFAAQAQVGCRVVVDIGSRRVNGFIVARDADSRAGTDLKEIRRVVSAVPVLTSEIYELAREVADRWACSVAEVLRLAIPERHARAEKEFFAADTPLAEPGLRLEPQTWENYAGGVAFATCLAEGKSPHAIVATLPGEAGGRNLLAEAVASTRQSGRGVLVVVPNTRLARSLARYLEKTLGEKIAFAAAEDPHETRYRNFLGALTGRAGIVVGSRAATWWPVKKLGLAVVIDDAATSLREPRAPYAEASEVLRLRARLEEAAFLAYGPYVSERSAQAIREGALLLEGETRAKKQILPQVSAAEQWNTDDSFRIPSPAFQLVRQALPRGPVLFTVPRSGYIPEVACGNCWEPARCAECGGKLAIPSKGERPHCTRCGTRINQWRCAQCGYGHLRAMKIGSYRTAEEIGRAFPGVGMILSGAGLPEGIIPEVDGKSRIVVATPGAEPRAAGGYAAAVVLDSRYLLGEGLDADTRFIRAIARVISRVRSAGAGGKVMLAGRAELQLVSALARWAHGERAEISLAERSQLKLPPAWRWLAVTGRRRDIRNFLGILRAALRSHPLPNPQITGATATTAGGTAAGTTNPGATQINPDTTAATASITQTNASGSSSDPSALSSDASATTSEASATTSDASTSPSLLVGGVHHLVPGVEILGPVPARQPEEMTVYLRTKLASARHVMAQARRSYGSYAGGSSGMPLRLEVDPPM</sequence>
<reference evidence="8" key="1">
    <citation type="submission" date="2016-10" db="EMBL/GenBank/DDBJ databases">
        <authorList>
            <person name="Varghese N."/>
        </authorList>
    </citation>
    <scope>NUCLEOTIDE SEQUENCE [LARGE SCALE GENOMIC DNA]</scope>
    <source>
        <strain evidence="8">DSM 20639</strain>
    </source>
</reference>
<evidence type="ECO:0000256" key="4">
    <source>
        <dbReference type="SAM" id="MobiDB-lite"/>
    </source>
</evidence>
<dbReference type="PANTHER" id="PTHR30580">
    <property type="entry name" value="PRIMOSOMAL PROTEIN N"/>
    <property type="match status" value="1"/>
</dbReference>
<evidence type="ECO:0000256" key="3">
    <source>
        <dbReference type="ARBA" id="ARBA00023125"/>
    </source>
</evidence>
<evidence type="ECO:0000313" key="6">
    <source>
        <dbReference type="EMBL" id="MDY5153131.1"/>
    </source>
</evidence>
<evidence type="ECO:0000313" key="8">
    <source>
        <dbReference type="Proteomes" id="UP000182744"/>
    </source>
</evidence>
<dbReference type="PANTHER" id="PTHR30580:SF0">
    <property type="entry name" value="PRIMOSOMAL PROTEIN N"/>
    <property type="match status" value="1"/>
</dbReference>
<keyword evidence="7" id="KW-0347">Helicase</keyword>
<reference evidence="7" key="2">
    <citation type="submission" date="2016-10" db="EMBL/GenBank/DDBJ databases">
        <authorList>
            <person name="de Groot N.N."/>
        </authorList>
    </citation>
    <scope>NUCLEOTIDE SEQUENCE [LARGE SCALE GENOMIC DNA]</scope>
    <source>
        <strain evidence="7">DSM 20639</strain>
    </source>
</reference>
<gene>
    <name evidence="6" type="ORF">R6G71_03580</name>
    <name evidence="7" type="ORF">SAMN05421878_10677</name>
</gene>
<dbReference type="Proteomes" id="UP001273799">
    <property type="component" value="Unassembled WGS sequence"/>
</dbReference>
<dbReference type="GO" id="GO:0003677">
    <property type="term" value="F:DNA binding"/>
    <property type="evidence" value="ECO:0007669"/>
    <property type="project" value="UniProtKB-KW"/>
</dbReference>
<dbReference type="InterPro" id="IPR027417">
    <property type="entry name" value="P-loop_NTPase"/>
</dbReference>
<dbReference type="EMBL" id="JAWNFU010000002">
    <property type="protein sequence ID" value="MDY5153131.1"/>
    <property type="molecule type" value="Genomic_DNA"/>
</dbReference>